<dbReference type="Proteomes" id="UP000600139">
    <property type="component" value="Unassembled WGS sequence"/>
</dbReference>
<evidence type="ECO:0008006" key="4">
    <source>
        <dbReference type="Google" id="ProtNLM"/>
    </source>
</evidence>
<evidence type="ECO:0000313" key="3">
    <source>
        <dbReference type="Proteomes" id="UP000600139"/>
    </source>
</evidence>
<evidence type="ECO:0000313" key="2">
    <source>
        <dbReference type="EMBL" id="MBK1817218.1"/>
    </source>
</evidence>
<sequence length="364" mass="38874">MNSDPHESAAWRAFGMLDADETAAFDAAMRQDPGLKNAYREMESLTAAIAAATTPPVAPRAGQLESLQLRLGIGATRRTNWLGISGWAAAVVLCGVLILHDRPNGESHVAHNAVSNPVPAVAQPSLEVRPPADDLIAKSSENVGLIANEVSEATGLPTAASIEHPLPIVRVETKRLIQEIEVLRDQVENLQERDRERLEVVPDMVWPIVIRMTPPRRGMALVKETEAPPLTAMLGDALAAASNLDSSSDGVSAGSTQSLASMTTEPSAIPIYDAAIGDGTLYVRDLPPTTDEKPYILWFKPDPGEQPILVGRLPKSNNRRSEAFDFSLGAPGTIPAEFILTRDLSGQTSPPSTANTILQGPSLK</sequence>
<accession>A0A934R2J1</accession>
<proteinExistence type="predicted"/>
<gene>
    <name evidence="2" type="ORF">JIN84_16480</name>
</gene>
<reference evidence="2" key="1">
    <citation type="submission" date="2021-01" db="EMBL/GenBank/DDBJ databases">
        <title>Modified the classification status of verrucomicrobia.</title>
        <authorList>
            <person name="Feng X."/>
        </authorList>
    </citation>
    <scope>NUCLEOTIDE SEQUENCE</scope>
    <source>
        <strain evidence="2">JCM 18052</strain>
    </source>
</reference>
<name>A0A934R2J1_9BACT</name>
<dbReference type="EMBL" id="JAENIK010000012">
    <property type="protein sequence ID" value="MBK1817218.1"/>
    <property type="molecule type" value="Genomic_DNA"/>
</dbReference>
<protein>
    <recommendedName>
        <fullName evidence="4">Anti-sigma-K factor RskA</fullName>
    </recommendedName>
</protein>
<comment type="caution">
    <text evidence="2">The sequence shown here is derived from an EMBL/GenBank/DDBJ whole genome shotgun (WGS) entry which is preliminary data.</text>
</comment>
<keyword evidence="3" id="KW-1185">Reference proteome</keyword>
<feature type="region of interest" description="Disordered" evidence="1">
    <location>
        <begin position="344"/>
        <end position="364"/>
    </location>
</feature>
<organism evidence="2 3">
    <name type="scientific">Luteolibacter yonseiensis</name>
    <dbReference type="NCBI Taxonomy" id="1144680"/>
    <lineage>
        <taxon>Bacteria</taxon>
        <taxon>Pseudomonadati</taxon>
        <taxon>Verrucomicrobiota</taxon>
        <taxon>Verrucomicrobiia</taxon>
        <taxon>Verrucomicrobiales</taxon>
        <taxon>Verrucomicrobiaceae</taxon>
        <taxon>Luteolibacter</taxon>
    </lineage>
</organism>
<evidence type="ECO:0000256" key="1">
    <source>
        <dbReference type="SAM" id="MobiDB-lite"/>
    </source>
</evidence>
<dbReference type="AlphaFoldDB" id="A0A934R2J1"/>
<dbReference type="RefSeq" id="WP_200352167.1">
    <property type="nucleotide sequence ID" value="NZ_BAABHZ010000001.1"/>
</dbReference>